<reference evidence="1" key="1">
    <citation type="submission" date="2014-11" db="EMBL/GenBank/DDBJ databases">
        <authorList>
            <person name="Amaro Gonzalez C."/>
        </authorList>
    </citation>
    <scope>NUCLEOTIDE SEQUENCE</scope>
</reference>
<name>A0A0E9TMP7_ANGAN</name>
<dbReference type="EMBL" id="GBXM01054564">
    <property type="protein sequence ID" value="JAH54013.1"/>
    <property type="molecule type" value="Transcribed_RNA"/>
</dbReference>
<organism evidence="1">
    <name type="scientific">Anguilla anguilla</name>
    <name type="common">European freshwater eel</name>
    <name type="synonym">Muraena anguilla</name>
    <dbReference type="NCBI Taxonomy" id="7936"/>
    <lineage>
        <taxon>Eukaryota</taxon>
        <taxon>Metazoa</taxon>
        <taxon>Chordata</taxon>
        <taxon>Craniata</taxon>
        <taxon>Vertebrata</taxon>
        <taxon>Euteleostomi</taxon>
        <taxon>Actinopterygii</taxon>
        <taxon>Neopterygii</taxon>
        <taxon>Teleostei</taxon>
        <taxon>Anguilliformes</taxon>
        <taxon>Anguillidae</taxon>
        <taxon>Anguilla</taxon>
    </lineage>
</organism>
<evidence type="ECO:0000313" key="1">
    <source>
        <dbReference type="EMBL" id="JAH54013.1"/>
    </source>
</evidence>
<reference evidence="1" key="2">
    <citation type="journal article" date="2015" name="Fish Shellfish Immunol.">
        <title>Early steps in the European eel (Anguilla anguilla)-Vibrio vulnificus interaction in the gills: Role of the RtxA13 toxin.</title>
        <authorList>
            <person name="Callol A."/>
            <person name="Pajuelo D."/>
            <person name="Ebbesson L."/>
            <person name="Teles M."/>
            <person name="MacKenzie S."/>
            <person name="Amaro C."/>
        </authorList>
    </citation>
    <scope>NUCLEOTIDE SEQUENCE</scope>
</reference>
<proteinExistence type="predicted"/>
<sequence length="20" mass="2299">MYLTQQLTLIQITAQCLGFI</sequence>
<protein>
    <submittedName>
        <fullName evidence="1">Uncharacterized protein</fullName>
    </submittedName>
</protein>
<dbReference type="AlphaFoldDB" id="A0A0E9TMP7"/>
<accession>A0A0E9TMP7</accession>